<reference evidence="1" key="1">
    <citation type="submission" date="2022-11" db="EMBL/GenBank/DDBJ databases">
        <authorList>
            <person name="Kikuchi T."/>
        </authorList>
    </citation>
    <scope>NUCLEOTIDE SEQUENCE</scope>
    <source>
        <strain evidence="1">PS1010</strain>
    </source>
</reference>
<evidence type="ECO:0000313" key="1">
    <source>
        <dbReference type="EMBL" id="CAI5453910.1"/>
    </source>
</evidence>
<dbReference type="EMBL" id="CANHGI010000006">
    <property type="protein sequence ID" value="CAI5453910.1"/>
    <property type="molecule type" value="Genomic_DNA"/>
</dbReference>
<gene>
    <name evidence="1" type="ORF">CAMP_LOCUS16547</name>
</gene>
<sequence length="72" mass="8764">MYQEEVQSSPNDIKYGTFSRNGFEVFCNELKNVAEYVNQYLEYRYLEYPIHSITEKRKKVYSEEENNYNNCI</sequence>
<organism evidence="1 2">
    <name type="scientific">Caenorhabditis angaria</name>
    <dbReference type="NCBI Taxonomy" id="860376"/>
    <lineage>
        <taxon>Eukaryota</taxon>
        <taxon>Metazoa</taxon>
        <taxon>Ecdysozoa</taxon>
        <taxon>Nematoda</taxon>
        <taxon>Chromadorea</taxon>
        <taxon>Rhabditida</taxon>
        <taxon>Rhabditina</taxon>
        <taxon>Rhabditomorpha</taxon>
        <taxon>Rhabditoidea</taxon>
        <taxon>Rhabditidae</taxon>
        <taxon>Peloderinae</taxon>
        <taxon>Caenorhabditis</taxon>
    </lineage>
</organism>
<dbReference type="AlphaFoldDB" id="A0A9P1N7D5"/>
<keyword evidence="2" id="KW-1185">Reference proteome</keyword>
<comment type="caution">
    <text evidence="1">The sequence shown here is derived from an EMBL/GenBank/DDBJ whole genome shotgun (WGS) entry which is preliminary data.</text>
</comment>
<protein>
    <submittedName>
        <fullName evidence="1">Uncharacterized protein</fullName>
    </submittedName>
</protein>
<dbReference type="Proteomes" id="UP001152747">
    <property type="component" value="Unassembled WGS sequence"/>
</dbReference>
<proteinExistence type="predicted"/>
<name>A0A9P1N7D5_9PELO</name>
<accession>A0A9P1N7D5</accession>
<evidence type="ECO:0000313" key="2">
    <source>
        <dbReference type="Proteomes" id="UP001152747"/>
    </source>
</evidence>